<evidence type="ECO:0000313" key="1">
    <source>
        <dbReference type="EMBL" id="TYI74606.1"/>
    </source>
</evidence>
<evidence type="ECO:0000313" key="2">
    <source>
        <dbReference type="Proteomes" id="UP000323597"/>
    </source>
</evidence>
<organism evidence="1 2">
    <name type="scientific">Gossypium mustelinum</name>
    <name type="common">Cotton</name>
    <name type="synonym">Gossypium caicoense</name>
    <dbReference type="NCBI Taxonomy" id="34275"/>
    <lineage>
        <taxon>Eukaryota</taxon>
        <taxon>Viridiplantae</taxon>
        <taxon>Streptophyta</taxon>
        <taxon>Embryophyta</taxon>
        <taxon>Tracheophyta</taxon>
        <taxon>Spermatophyta</taxon>
        <taxon>Magnoliopsida</taxon>
        <taxon>eudicotyledons</taxon>
        <taxon>Gunneridae</taxon>
        <taxon>Pentapetalae</taxon>
        <taxon>rosids</taxon>
        <taxon>malvids</taxon>
        <taxon>Malvales</taxon>
        <taxon>Malvaceae</taxon>
        <taxon>Malvoideae</taxon>
        <taxon>Gossypium</taxon>
    </lineage>
</organism>
<dbReference type="EMBL" id="CM017655">
    <property type="protein sequence ID" value="TYI74606.1"/>
    <property type="molecule type" value="Genomic_DNA"/>
</dbReference>
<reference evidence="1 2" key="1">
    <citation type="submission" date="2019-07" db="EMBL/GenBank/DDBJ databases">
        <title>WGS assembly of Gossypium mustelinum.</title>
        <authorList>
            <person name="Chen Z.J."/>
            <person name="Sreedasyam A."/>
            <person name="Ando A."/>
            <person name="Song Q."/>
            <person name="De L."/>
            <person name="Hulse-Kemp A."/>
            <person name="Ding M."/>
            <person name="Ye W."/>
            <person name="Kirkbride R."/>
            <person name="Jenkins J."/>
            <person name="Plott C."/>
            <person name="Lovell J."/>
            <person name="Lin Y.-M."/>
            <person name="Vaughn R."/>
            <person name="Liu B."/>
            <person name="Li W."/>
            <person name="Simpson S."/>
            <person name="Scheffler B."/>
            <person name="Saski C."/>
            <person name="Grover C."/>
            <person name="Hu G."/>
            <person name="Conover J."/>
            <person name="Carlson J."/>
            <person name="Shu S."/>
            <person name="Boston L."/>
            <person name="Williams M."/>
            <person name="Peterson D."/>
            <person name="Mcgee K."/>
            <person name="Jones D."/>
            <person name="Wendel J."/>
            <person name="Stelly D."/>
            <person name="Grimwood J."/>
            <person name="Schmutz J."/>
        </authorList>
    </citation>
    <scope>NUCLEOTIDE SEQUENCE [LARGE SCALE GENOMIC DNA]</scope>
    <source>
        <strain evidence="1">1408120.09</strain>
    </source>
</reference>
<protein>
    <submittedName>
        <fullName evidence="1">Uncharacterized protein</fullName>
    </submittedName>
</protein>
<keyword evidence="2" id="KW-1185">Reference proteome</keyword>
<sequence length="36" mass="4047">MVPMFRPNLKEPISYLDGNFSSFGYELVDIGFSTSS</sequence>
<name>A0A5D2UEQ0_GOSMU</name>
<dbReference type="AlphaFoldDB" id="A0A5D2UEQ0"/>
<proteinExistence type="predicted"/>
<accession>A0A5D2UEQ0</accession>
<gene>
    <name evidence="1" type="ORF">E1A91_D07G212600v1</name>
</gene>
<dbReference type="Proteomes" id="UP000323597">
    <property type="component" value="Chromosome D07"/>
</dbReference>